<dbReference type="InterPro" id="IPR000421">
    <property type="entry name" value="FA58C"/>
</dbReference>
<accession>A0A1H1HGY0</accession>
<keyword evidence="2" id="KW-0732">Signal</keyword>
<dbReference type="PROSITE" id="PS50022">
    <property type="entry name" value="FA58C_3"/>
    <property type="match status" value="1"/>
</dbReference>
<proteinExistence type="predicted"/>
<organism evidence="4 5">
    <name type="scientific">Thermostaphylospora chromogena</name>
    <dbReference type="NCBI Taxonomy" id="35622"/>
    <lineage>
        <taxon>Bacteria</taxon>
        <taxon>Bacillati</taxon>
        <taxon>Actinomycetota</taxon>
        <taxon>Actinomycetes</taxon>
        <taxon>Streptosporangiales</taxon>
        <taxon>Thermomonosporaceae</taxon>
        <taxon>Thermostaphylospora</taxon>
    </lineage>
</organism>
<dbReference type="Proteomes" id="UP000217103">
    <property type="component" value="Unassembled WGS sequence"/>
</dbReference>
<dbReference type="Pfam" id="PF00754">
    <property type="entry name" value="F5_F8_type_C"/>
    <property type="match status" value="1"/>
</dbReference>
<dbReference type="Gene3D" id="2.60.40.10">
    <property type="entry name" value="Immunoglobulins"/>
    <property type="match status" value="1"/>
</dbReference>
<dbReference type="GO" id="GO:0005975">
    <property type="term" value="P:carbohydrate metabolic process"/>
    <property type="evidence" value="ECO:0007669"/>
    <property type="project" value="InterPro"/>
</dbReference>
<feature type="signal peptide" evidence="2">
    <location>
        <begin position="1"/>
        <end position="19"/>
    </location>
</feature>
<reference evidence="4 5" key="1">
    <citation type="submission" date="2016-10" db="EMBL/GenBank/DDBJ databases">
        <authorList>
            <person name="de Groot N.N."/>
        </authorList>
    </citation>
    <scope>NUCLEOTIDE SEQUENCE [LARGE SCALE GENOMIC DNA]</scope>
    <source>
        <strain evidence="4 5">DSM 43794</strain>
    </source>
</reference>
<evidence type="ECO:0000259" key="3">
    <source>
        <dbReference type="PROSITE" id="PS50022"/>
    </source>
</evidence>
<evidence type="ECO:0000313" key="5">
    <source>
        <dbReference type="Proteomes" id="UP000217103"/>
    </source>
</evidence>
<name>A0A1H1HGY0_9ACTN</name>
<dbReference type="Pfam" id="PF07532">
    <property type="entry name" value="Big_4"/>
    <property type="match status" value="2"/>
</dbReference>
<dbReference type="InterPro" id="IPR013783">
    <property type="entry name" value="Ig-like_fold"/>
</dbReference>
<feature type="domain" description="F5/8 type C" evidence="3">
    <location>
        <begin position="795"/>
        <end position="940"/>
    </location>
</feature>
<evidence type="ECO:0000313" key="4">
    <source>
        <dbReference type="EMBL" id="SDR24720.1"/>
    </source>
</evidence>
<dbReference type="SUPFAM" id="SSF49785">
    <property type="entry name" value="Galactose-binding domain-like"/>
    <property type="match status" value="2"/>
</dbReference>
<evidence type="ECO:0000256" key="2">
    <source>
        <dbReference type="SAM" id="SignalP"/>
    </source>
</evidence>
<dbReference type="OrthoDB" id="231241at2"/>
<dbReference type="InterPro" id="IPR008979">
    <property type="entry name" value="Galactose-bd-like_sf"/>
</dbReference>
<gene>
    <name evidence="4" type="ORF">SAMN04489764_4431</name>
</gene>
<sequence length="1341" mass="148322">MRRSLALLLVLGLAGGLLAGPRPALAAQDDLGMPVFVGSDPVPDEPVPHAVGGMMKKIFQKEKGGESYWMDRLLARRGADPAGTWLMSRGRAVFMKEHDPSVIGFGGRVAYWESIDDRDAYTIKIGNGGLTEDVDARLQTPSHWKGEYTGDGLAVTVKKFITHENVAVTTLEIANTGDARREVPIEVVSPYARTADGDRELTGVVTARNRLTTIFPRLSGDGLTAKDGALTGTLTIEPGRTARTKVQMGFITEELPGSGKEYTRYRDDSPRQALLRHLRDYNAWWAENLPYIDVPDENIKKFIYYRWWLMRFNYLDADIPGNDFQFPTSVEGALGYNNAIVLTVPLFVQELKYLRDPVYSYGPWVSAGEVSRNSKYTDNPGDPENWSNSYTQYISAAALESYQIHGGQPGILRNLARYAEKDVYGQLAAYDSNDNGLIEYDWEAMTGNDADAVSFHYYERANERVESAYVYANAQAAATAYRLIGEEAKAAEMQAVADRVKNAILTLLWDPKDKVFKHRDLQTGNLIPWKESNNYFPFNVGLVPPDRPEYREALRLWADPAEYPIFPTYTANQRDKAEAAAQGKPGTNNFSQLNSTRHFSLFSKALREYASPYITPQMYRQMLYWNAWAHFIGGDTRYPDANEFWADWDPATKTIRYRSWIHHTILGSSNWTIIEDVMGLRPRSDAKVELWPIDIGWDHFTVDNLRYRNVDLSIVWDRPGDGTVHYPGVPEGYSIFVDGKRRVTVDALVHTVWDPARREVTFPEGGGTTLFTADGRRPKAPTEHRLSGERIKDLFQKAGLDLDGAGPDLVREATASHGDPDGAVDGFTINEPHWSSKGSGRPRDWVEVDLGGARRVDTVRLYFYNDRAVNGHSEPALYTVQYLDGGTWREVPRQAKSPVYPRANLNEVRFPAIKTDRLRILVTHRKGYATGLKEIQVFSTGERPPAARNHAPYALVVQDPSYTRPAQARLNAVVKDDGLPAGELTVEWSKVDGPGEAFFTDPAGAGGTVVAFSRAGVYRLRLTVSDGERTTSETVTVEASEPSARANVAPAATPTASYTSPWEQVTAVNDGIDPPRSNDSANPRWGTWPQQGTQWVQLDWPAPVRVDGADVYFFDDGGGVRLPSAWTIQYWDGDSFEDVTGVDSYPIAADTYNSVSFDTVTTSRLRIRLEAGQGSLGLLEWKVYAVPPDGVRPVHVPTLAGTLPKLPGTVETFYADGVRGRSPVVWQPVTPDQVAEGGTSFTVTGLAEGVQEPVQATVHVRKSAAVTITSIADEEVTTRVGVPPSLPETVVATFNDGSKDSSVEVTWDDVDPDRYGAPGTFTVTGRVAGTTVRAKATVTVV</sequence>
<dbReference type="SUPFAM" id="SSF48208">
    <property type="entry name" value="Six-hairpin glycosidases"/>
    <property type="match status" value="1"/>
</dbReference>
<dbReference type="Gene3D" id="1.50.10.10">
    <property type="match status" value="1"/>
</dbReference>
<dbReference type="InterPro" id="IPR012341">
    <property type="entry name" value="6hp_glycosidase-like_sf"/>
</dbReference>
<dbReference type="STRING" id="35622.SAMN04489764_4431"/>
<dbReference type="EMBL" id="FNKK01000002">
    <property type="protein sequence ID" value="SDR24720.1"/>
    <property type="molecule type" value="Genomic_DNA"/>
</dbReference>
<dbReference type="Gene3D" id="2.60.120.260">
    <property type="entry name" value="Galactose-binding domain-like"/>
    <property type="match status" value="2"/>
</dbReference>
<keyword evidence="5" id="KW-1185">Reference proteome</keyword>
<protein>
    <submittedName>
        <fullName evidence="4">Ig-like domain (Group 4)</fullName>
    </submittedName>
</protein>
<dbReference type="InterPro" id="IPR011081">
    <property type="entry name" value="Big_4"/>
</dbReference>
<dbReference type="Pfam" id="PF22422">
    <property type="entry name" value="MGH1-like_GH"/>
    <property type="match status" value="1"/>
</dbReference>
<feature type="region of interest" description="Disordered" evidence="1">
    <location>
        <begin position="1038"/>
        <end position="1057"/>
    </location>
</feature>
<dbReference type="InterPro" id="IPR008928">
    <property type="entry name" value="6-hairpin_glycosidase_sf"/>
</dbReference>
<dbReference type="RefSeq" id="WP_093261580.1">
    <property type="nucleotide sequence ID" value="NZ_FNKK01000002.1"/>
</dbReference>
<evidence type="ECO:0000256" key="1">
    <source>
        <dbReference type="SAM" id="MobiDB-lite"/>
    </source>
</evidence>
<feature type="chain" id="PRO_5039375516" evidence="2">
    <location>
        <begin position="20"/>
        <end position="1341"/>
    </location>
</feature>
<dbReference type="InterPro" id="IPR054491">
    <property type="entry name" value="MGH1-like_GH"/>
</dbReference>